<protein>
    <recommendedName>
        <fullName evidence="13">ATP synthase subunit b</fullName>
    </recommendedName>
    <alternativeName>
        <fullName evidence="13">ATP synthase F(0) sector subunit b</fullName>
    </alternativeName>
    <alternativeName>
        <fullName evidence="13">ATPase subunit I</fullName>
    </alternativeName>
    <alternativeName>
        <fullName evidence="13">F-type ATPase subunit b</fullName>
        <shortName evidence="13">F-ATPase subunit b</shortName>
    </alternativeName>
</protein>
<dbReference type="GO" id="GO:0005886">
    <property type="term" value="C:plasma membrane"/>
    <property type="evidence" value="ECO:0007669"/>
    <property type="project" value="UniProtKB-SubCell"/>
</dbReference>
<comment type="function">
    <text evidence="10 13">F(1)F(0) ATP synthase produces ATP from ADP in the presence of a proton or sodium gradient. F-type ATPases consist of two structural domains, F(1) containing the extramembraneous catalytic core and F(0) containing the membrane proton channel, linked together by a central stalk and a peripheral stalk. During catalysis, ATP synthesis in the catalytic domain of F(1) is coupled via a rotary mechanism of the central stalk subunits to proton translocation.</text>
</comment>
<evidence type="ECO:0000256" key="6">
    <source>
        <dbReference type="ARBA" id="ARBA00022989"/>
    </source>
</evidence>
<dbReference type="Gene3D" id="6.10.250.1580">
    <property type="match status" value="1"/>
</dbReference>
<evidence type="ECO:0000256" key="11">
    <source>
        <dbReference type="ARBA" id="ARBA00025614"/>
    </source>
</evidence>
<comment type="subunit">
    <text evidence="13">F-type ATPases have 2 components, F(1) - the catalytic core - and F(0) - the membrane proton channel. F(1) has five subunits: alpha(3), beta(3), gamma(1), delta(1), epsilon(1). F(0) has three main subunits: a(1), b(2) and c(10-14). The alpha and beta chains form an alternating ring which encloses part of the gamma chain. F(1) is attached to F(0) by a central stalk formed by the gamma and epsilon chains, while a peripheral stalk is formed by the delta and b chains.</text>
</comment>
<evidence type="ECO:0000256" key="15">
    <source>
        <dbReference type="SAM" id="Coils"/>
    </source>
</evidence>
<evidence type="ECO:0000256" key="7">
    <source>
        <dbReference type="ARBA" id="ARBA00023065"/>
    </source>
</evidence>
<gene>
    <name evidence="13" type="primary">atpF</name>
    <name evidence="16" type="ORF">DRB17_14630</name>
</gene>
<dbReference type="PANTHER" id="PTHR33445">
    <property type="entry name" value="ATP SYNTHASE SUBUNIT B', CHLOROPLASTIC"/>
    <property type="match status" value="1"/>
</dbReference>
<comment type="caution">
    <text evidence="16">The sequence shown here is derived from an EMBL/GenBank/DDBJ whole genome shotgun (WGS) entry which is preliminary data.</text>
</comment>
<dbReference type="EMBL" id="QPMH01000015">
    <property type="protein sequence ID" value="RDD61128.1"/>
    <property type="molecule type" value="Genomic_DNA"/>
</dbReference>
<evidence type="ECO:0000256" key="9">
    <source>
        <dbReference type="ARBA" id="ARBA00023310"/>
    </source>
</evidence>
<dbReference type="GO" id="GO:0012505">
    <property type="term" value="C:endomembrane system"/>
    <property type="evidence" value="ECO:0007669"/>
    <property type="project" value="UniProtKB-SubCell"/>
</dbReference>
<evidence type="ECO:0000256" key="3">
    <source>
        <dbReference type="ARBA" id="ARBA00022547"/>
    </source>
</evidence>
<keyword evidence="6 13" id="KW-1133">Transmembrane helix</keyword>
<keyword evidence="5 13" id="KW-0375">Hydrogen ion transport</keyword>
<keyword evidence="3 13" id="KW-0138">CF(0)</keyword>
<dbReference type="GO" id="GO:0046961">
    <property type="term" value="F:proton-transporting ATPase activity, rotational mechanism"/>
    <property type="evidence" value="ECO:0007669"/>
    <property type="project" value="TreeGrafter"/>
</dbReference>
<dbReference type="CDD" id="cd06503">
    <property type="entry name" value="ATP-synt_Fo_b"/>
    <property type="match status" value="1"/>
</dbReference>
<dbReference type="InterPro" id="IPR050059">
    <property type="entry name" value="ATP_synthase_B_chain"/>
</dbReference>
<comment type="function">
    <text evidence="11">Component of the F(0) channel, it forms part of the peripheral stalk, linking F(1) to F(0). The b'-subunit is a diverged and duplicated form of b found in plants and photosynthetic bacteria.</text>
</comment>
<sequence>MPQFNPEWFASQIFWLVVTFVVLYLLMSRIALPRVSQIIEDRQNKVEDDLAKAEKLRTEAQEVYQAYEKALQEARADAQKVLRETGDEIAAEQAKRNEAFTKELDQKTREAEDRIQAAKTEALDSLQSVAGEVAQSATAKLIGANIGKDRAEKAVKQAMGGES</sequence>
<dbReference type="Proteomes" id="UP000253941">
    <property type="component" value="Unassembled WGS sequence"/>
</dbReference>
<feature type="coiled-coil region" evidence="15">
    <location>
        <begin position="39"/>
        <end position="121"/>
    </location>
</feature>
<evidence type="ECO:0000256" key="5">
    <source>
        <dbReference type="ARBA" id="ARBA00022781"/>
    </source>
</evidence>
<dbReference type="GO" id="GO:0046933">
    <property type="term" value="F:proton-transporting ATP synthase activity, rotational mechanism"/>
    <property type="evidence" value="ECO:0007669"/>
    <property type="project" value="UniProtKB-UniRule"/>
</dbReference>
<evidence type="ECO:0000256" key="1">
    <source>
        <dbReference type="ARBA" id="ARBA00005513"/>
    </source>
</evidence>
<name>A0A369T777_9PROT</name>
<comment type="subcellular location">
    <subcellularLocation>
        <location evidence="13">Cell membrane</location>
        <topology evidence="13">Single-pass membrane protein</topology>
    </subcellularLocation>
    <subcellularLocation>
        <location evidence="12">Endomembrane system</location>
        <topology evidence="12">Single-pass membrane protein</topology>
    </subcellularLocation>
</comment>
<dbReference type="InterPro" id="IPR002146">
    <property type="entry name" value="ATP_synth_b/b'su_bac/chlpt"/>
</dbReference>
<dbReference type="AlphaFoldDB" id="A0A369T777"/>
<reference evidence="16 17" key="1">
    <citation type="submission" date="2018-07" db="EMBL/GenBank/DDBJ databases">
        <title>Venubactetium sediminum gen. nov., sp. nov., isolated from a marine solar saltern.</title>
        <authorList>
            <person name="Wang S."/>
        </authorList>
    </citation>
    <scope>NUCLEOTIDE SEQUENCE [LARGE SCALE GENOMIC DNA]</scope>
    <source>
        <strain evidence="16 17">WD2A32</strain>
    </source>
</reference>
<evidence type="ECO:0000256" key="12">
    <source>
        <dbReference type="ARBA" id="ARBA00037847"/>
    </source>
</evidence>
<evidence type="ECO:0000256" key="10">
    <source>
        <dbReference type="ARBA" id="ARBA00025198"/>
    </source>
</evidence>
<keyword evidence="2 13" id="KW-0813">Transport</keyword>
<evidence type="ECO:0000256" key="13">
    <source>
        <dbReference type="HAMAP-Rule" id="MF_01398"/>
    </source>
</evidence>
<keyword evidence="13" id="KW-1003">Cell membrane</keyword>
<keyword evidence="15" id="KW-0175">Coiled coil</keyword>
<evidence type="ECO:0000313" key="17">
    <source>
        <dbReference type="Proteomes" id="UP000253941"/>
    </source>
</evidence>
<accession>A0A369T777</accession>
<evidence type="ECO:0000256" key="8">
    <source>
        <dbReference type="ARBA" id="ARBA00023136"/>
    </source>
</evidence>
<feature type="transmembrane region" description="Helical" evidence="13">
    <location>
        <begin position="12"/>
        <end position="32"/>
    </location>
</feature>
<proteinExistence type="inferred from homology"/>
<keyword evidence="8 13" id="KW-0472">Membrane</keyword>
<dbReference type="RefSeq" id="WP_114582956.1">
    <property type="nucleotide sequence ID" value="NZ_QPMH01000015.1"/>
</dbReference>
<dbReference type="HAMAP" id="MF_01398">
    <property type="entry name" value="ATP_synth_b_bprime"/>
    <property type="match status" value="1"/>
</dbReference>
<dbReference type="PANTHER" id="PTHR33445:SF1">
    <property type="entry name" value="ATP SYNTHASE SUBUNIT B"/>
    <property type="match status" value="1"/>
</dbReference>
<keyword evidence="9 13" id="KW-0066">ATP synthesis</keyword>
<comment type="similarity">
    <text evidence="1 13 14">Belongs to the ATPase B chain family.</text>
</comment>
<evidence type="ECO:0000256" key="14">
    <source>
        <dbReference type="RuleBase" id="RU003848"/>
    </source>
</evidence>
<evidence type="ECO:0000313" key="16">
    <source>
        <dbReference type="EMBL" id="RDD61128.1"/>
    </source>
</evidence>
<dbReference type="Pfam" id="PF00430">
    <property type="entry name" value="ATP-synt_B"/>
    <property type="match status" value="1"/>
</dbReference>
<organism evidence="16 17">
    <name type="scientific">Ferruginivarius sediminum</name>
    <dbReference type="NCBI Taxonomy" id="2661937"/>
    <lineage>
        <taxon>Bacteria</taxon>
        <taxon>Pseudomonadati</taxon>
        <taxon>Pseudomonadota</taxon>
        <taxon>Alphaproteobacteria</taxon>
        <taxon>Rhodospirillales</taxon>
        <taxon>Rhodospirillaceae</taxon>
        <taxon>Ferruginivarius</taxon>
    </lineage>
</organism>
<evidence type="ECO:0000256" key="4">
    <source>
        <dbReference type="ARBA" id="ARBA00022692"/>
    </source>
</evidence>
<evidence type="ECO:0000256" key="2">
    <source>
        <dbReference type="ARBA" id="ARBA00022448"/>
    </source>
</evidence>
<keyword evidence="17" id="KW-1185">Reference proteome</keyword>
<keyword evidence="4 13" id="KW-0812">Transmembrane</keyword>
<keyword evidence="7 13" id="KW-0406">Ion transport</keyword>
<dbReference type="GO" id="GO:0045259">
    <property type="term" value="C:proton-transporting ATP synthase complex"/>
    <property type="evidence" value="ECO:0007669"/>
    <property type="project" value="UniProtKB-KW"/>
</dbReference>